<feature type="transmembrane region" description="Helical" evidence="6">
    <location>
        <begin position="72"/>
        <end position="91"/>
    </location>
</feature>
<feature type="transmembrane region" description="Helical" evidence="6">
    <location>
        <begin position="191"/>
        <end position="213"/>
    </location>
</feature>
<keyword evidence="8" id="KW-1185">Reference proteome</keyword>
<keyword evidence="3 6" id="KW-0812">Transmembrane</keyword>
<keyword evidence="2" id="KW-1003">Cell membrane</keyword>
<name>A0A386H5G2_9CLOT</name>
<evidence type="ECO:0000256" key="3">
    <source>
        <dbReference type="ARBA" id="ARBA00022692"/>
    </source>
</evidence>
<proteinExistence type="predicted"/>
<evidence type="ECO:0000313" key="7">
    <source>
        <dbReference type="EMBL" id="AYD40854.1"/>
    </source>
</evidence>
<dbReference type="PANTHER" id="PTHR30086">
    <property type="entry name" value="ARGININE EXPORTER PROTEIN ARGO"/>
    <property type="match status" value="1"/>
</dbReference>
<organism evidence="7 8">
    <name type="scientific">Clostridium fermenticellae</name>
    <dbReference type="NCBI Taxonomy" id="2068654"/>
    <lineage>
        <taxon>Bacteria</taxon>
        <taxon>Bacillati</taxon>
        <taxon>Bacillota</taxon>
        <taxon>Clostridia</taxon>
        <taxon>Eubacteriales</taxon>
        <taxon>Clostridiaceae</taxon>
        <taxon>Clostridium</taxon>
    </lineage>
</organism>
<dbReference type="OrthoDB" id="5638726at2"/>
<comment type="subcellular location">
    <subcellularLocation>
        <location evidence="1">Cell membrane</location>
        <topology evidence="1">Multi-pass membrane protein</topology>
    </subcellularLocation>
</comment>
<feature type="transmembrane region" description="Helical" evidence="6">
    <location>
        <begin position="40"/>
        <end position="63"/>
    </location>
</feature>
<dbReference type="Proteomes" id="UP000266301">
    <property type="component" value="Chromosome"/>
</dbReference>
<dbReference type="KEGG" id="cfer:D4Z93_10095"/>
<dbReference type="InterPro" id="IPR001123">
    <property type="entry name" value="LeuE-type"/>
</dbReference>
<feature type="transmembrane region" description="Helical" evidence="6">
    <location>
        <begin position="152"/>
        <end position="171"/>
    </location>
</feature>
<keyword evidence="4 6" id="KW-1133">Transmembrane helix</keyword>
<dbReference type="PANTHER" id="PTHR30086:SF20">
    <property type="entry name" value="ARGININE EXPORTER PROTEIN ARGO-RELATED"/>
    <property type="match status" value="1"/>
</dbReference>
<dbReference type="EMBL" id="CP032416">
    <property type="protein sequence ID" value="AYD40854.1"/>
    <property type="molecule type" value="Genomic_DNA"/>
</dbReference>
<protein>
    <submittedName>
        <fullName evidence="7">Transporter</fullName>
    </submittedName>
</protein>
<feature type="transmembrane region" description="Helical" evidence="6">
    <location>
        <begin position="111"/>
        <end position="140"/>
    </location>
</feature>
<dbReference type="GO" id="GO:0015171">
    <property type="term" value="F:amino acid transmembrane transporter activity"/>
    <property type="evidence" value="ECO:0007669"/>
    <property type="project" value="TreeGrafter"/>
</dbReference>
<keyword evidence="5 6" id="KW-0472">Membrane</keyword>
<evidence type="ECO:0000256" key="4">
    <source>
        <dbReference type="ARBA" id="ARBA00022989"/>
    </source>
</evidence>
<dbReference type="GO" id="GO:0005886">
    <property type="term" value="C:plasma membrane"/>
    <property type="evidence" value="ECO:0007669"/>
    <property type="project" value="UniProtKB-SubCell"/>
</dbReference>
<evidence type="ECO:0000313" key="8">
    <source>
        <dbReference type="Proteomes" id="UP000266301"/>
    </source>
</evidence>
<evidence type="ECO:0000256" key="5">
    <source>
        <dbReference type="ARBA" id="ARBA00023136"/>
    </source>
</evidence>
<sequence length="240" mass="26772">MVKNLFTGILIGLITGMPFGPIGAVCLKNTLSFGSRYGFLSGLGSAVADTIYASFAALSFIIIEKFIVLHQFYFHIVGGVILFCYGIYNLLNGQTNASKDKKLPVLNSKSLFKAFSSTFLIALANPATIFSFIVVFTGLHMTRIQSNIDNKIALIIGVFIGSMIWWLILVFTAGKFHHKLNHKNSNVILKILSYVIIFSGIIVFLSAFNRITIRKAPILHSKLFEIFFNIKSKIPFHRLR</sequence>
<evidence type="ECO:0000256" key="6">
    <source>
        <dbReference type="SAM" id="Phobius"/>
    </source>
</evidence>
<reference evidence="7 8" key="1">
    <citation type="journal article" date="2019" name="Int. J. Syst. Evol. Microbiol.">
        <title>Clostridium fermenticellae sp. nov., isolated from the mud in a fermentation cellar for the production of the Chinese liquor, baijiu.</title>
        <authorList>
            <person name="Xu P.X."/>
            <person name="Chai L.J."/>
            <person name="Qiu T."/>
            <person name="Zhang X.J."/>
            <person name="Lu Z.M."/>
            <person name="Xiao C."/>
            <person name="Wang S.T."/>
            <person name="Shen C.H."/>
            <person name="Shi J.S."/>
            <person name="Xu Z.H."/>
        </authorList>
    </citation>
    <scope>NUCLEOTIDE SEQUENCE [LARGE SCALE GENOMIC DNA]</scope>
    <source>
        <strain evidence="7 8">JN500901</strain>
    </source>
</reference>
<gene>
    <name evidence="7" type="ORF">D4Z93_10095</name>
</gene>
<dbReference type="RefSeq" id="WP_119973218.1">
    <property type="nucleotide sequence ID" value="NZ_CP032416.1"/>
</dbReference>
<evidence type="ECO:0000256" key="1">
    <source>
        <dbReference type="ARBA" id="ARBA00004651"/>
    </source>
</evidence>
<dbReference type="Pfam" id="PF01810">
    <property type="entry name" value="LysE"/>
    <property type="match status" value="1"/>
</dbReference>
<dbReference type="AlphaFoldDB" id="A0A386H5G2"/>
<accession>A0A386H5G2</accession>
<evidence type="ECO:0000256" key="2">
    <source>
        <dbReference type="ARBA" id="ARBA00022475"/>
    </source>
</evidence>